<reference evidence="9 10" key="1">
    <citation type="submission" date="2020-07" db="EMBL/GenBank/DDBJ databases">
        <title>Sequencing the genomes of 1000 actinobacteria strains.</title>
        <authorList>
            <person name="Klenk H.-P."/>
        </authorList>
    </citation>
    <scope>NUCLEOTIDE SEQUENCE [LARGE SCALE GENOMIC DNA]</scope>
    <source>
        <strain evidence="9 10">DSM 19663</strain>
    </source>
</reference>
<dbReference type="InterPro" id="IPR044068">
    <property type="entry name" value="CB"/>
</dbReference>
<dbReference type="InterPro" id="IPR011010">
    <property type="entry name" value="DNA_brk_join_enz"/>
</dbReference>
<keyword evidence="2" id="KW-0229">DNA integration</keyword>
<dbReference type="InterPro" id="IPR002104">
    <property type="entry name" value="Integrase_catalytic"/>
</dbReference>
<dbReference type="RefSeq" id="WP_182491159.1">
    <property type="nucleotide sequence ID" value="NZ_BAAAOV010000008.1"/>
</dbReference>
<feature type="domain" description="Tyr recombinase" evidence="7">
    <location>
        <begin position="112"/>
        <end position="306"/>
    </location>
</feature>
<dbReference type="EMBL" id="JACGWX010000005">
    <property type="protein sequence ID" value="MBA8848348.1"/>
    <property type="molecule type" value="Genomic_DNA"/>
</dbReference>
<comment type="similarity">
    <text evidence="1">Belongs to the 'phage' integrase family.</text>
</comment>
<name>A0A839EFG7_9MICO</name>
<dbReference type="Gene3D" id="1.10.150.130">
    <property type="match status" value="1"/>
</dbReference>
<protein>
    <submittedName>
        <fullName evidence="9">Integrase</fullName>
    </submittedName>
</protein>
<sequence length="334" mass="36227">MFANENITSPRVGELWDRYRVVVFSKIAPGTQRAYSYAWRLRVAPWFAERPINSLTTLDVEEAFASWTGSESTRADALGALSALCRVAVKGGLIPSNPCVGIDRRRGQAPDVAARALTIPEYGRLLDVLPASGPYRRFVLAMVFTGCRLGEVAGLRVGDVDWAERTIKVSRTASPEFQGELVVGPTKGRRRRSVPVVDDLVPILREASEGKGEHDYLFTGPRGGFISSKNLSRALGWHSIRDRVKTFGPGEPALHWHDLRHTAAVFLFEAGLPAPDVQAILGHSSLLVTQLYADTRRLAAQRAVPALSRFLGSQSRGQLGGGESAASSASGLVI</sequence>
<evidence type="ECO:0000256" key="2">
    <source>
        <dbReference type="ARBA" id="ARBA00022908"/>
    </source>
</evidence>
<evidence type="ECO:0000259" key="8">
    <source>
        <dbReference type="PROSITE" id="PS51900"/>
    </source>
</evidence>
<evidence type="ECO:0000256" key="6">
    <source>
        <dbReference type="SAM" id="MobiDB-lite"/>
    </source>
</evidence>
<keyword evidence="10" id="KW-1185">Reference proteome</keyword>
<evidence type="ECO:0000256" key="5">
    <source>
        <dbReference type="PROSITE-ProRule" id="PRU01248"/>
    </source>
</evidence>
<evidence type="ECO:0000256" key="3">
    <source>
        <dbReference type="ARBA" id="ARBA00023125"/>
    </source>
</evidence>
<dbReference type="PROSITE" id="PS51898">
    <property type="entry name" value="TYR_RECOMBINASE"/>
    <property type="match status" value="1"/>
</dbReference>
<feature type="region of interest" description="Disordered" evidence="6">
    <location>
        <begin position="313"/>
        <end position="334"/>
    </location>
</feature>
<keyword evidence="4" id="KW-0233">DNA recombination</keyword>
<evidence type="ECO:0000313" key="9">
    <source>
        <dbReference type="EMBL" id="MBA8848348.1"/>
    </source>
</evidence>
<evidence type="ECO:0000256" key="1">
    <source>
        <dbReference type="ARBA" id="ARBA00008857"/>
    </source>
</evidence>
<evidence type="ECO:0000256" key="4">
    <source>
        <dbReference type="ARBA" id="ARBA00023172"/>
    </source>
</evidence>
<dbReference type="GO" id="GO:0015074">
    <property type="term" value="P:DNA integration"/>
    <property type="evidence" value="ECO:0007669"/>
    <property type="project" value="UniProtKB-KW"/>
</dbReference>
<dbReference type="InterPro" id="IPR013762">
    <property type="entry name" value="Integrase-like_cat_sf"/>
</dbReference>
<dbReference type="AlphaFoldDB" id="A0A839EFG7"/>
<organism evidence="9 10">
    <name type="scientific">Microcella alkalica</name>
    <dbReference type="NCBI Taxonomy" id="355930"/>
    <lineage>
        <taxon>Bacteria</taxon>
        <taxon>Bacillati</taxon>
        <taxon>Actinomycetota</taxon>
        <taxon>Actinomycetes</taxon>
        <taxon>Micrococcales</taxon>
        <taxon>Microbacteriaceae</taxon>
        <taxon>Microcella</taxon>
    </lineage>
</organism>
<keyword evidence="3 5" id="KW-0238">DNA-binding</keyword>
<dbReference type="Proteomes" id="UP000585905">
    <property type="component" value="Unassembled WGS sequence"/>
</dbReference>
<dbReference type="Gene3D" id="1.10.443.10">
    <property type="entry name" value="Intergrase catalytic core"/>
    <property type="match status" value="1"/>
</dbReference>
<dbReference type="PROSITE" id="PS51900">
    <property type="entry name" value="CB"/>
    <property type="match status" value="1"/>
</dbReference>
<comment type="caution">
    <text evidence="9">The sequence shown here is derived from an EMBL/GenBank/DDBJ whole genome shotgun (WGS) entry which is preliminary data.</text>
</comment>
<dbReference type="GO" id="GO:0003677">
    <property type="term" value="F:DNA binding"/>
    <property type="evidence" value="ECO:0007669"/>
    <property type="project" value="UniProtKB-UniRule"/>
</dbReference>
<evidence type="ECO:0000313" key="10">
    <source>
        <dbReference type="Proteomes" id="UP000585905"/>
    </source>
</evidence>
<dbReference type="Pfam" id="PF00589">
    <property type="entry name" value="Phage_integrase"/>
    <property type="match status" value="1"/>
</dbReference>
<gene>
    <name evidence="9" type="ORF">FHX53_001952</name>
</gene>
<feature type="compositionally biased region" description="Low complexity" evidence="6">
    <location>
        <begin position="324"/>
        <end position="334"/>
    </location>
</feature>
<accession>A0A839EFG7</accession>
<dbReference type="SUPFAM" id="SSF56349">
    <property type="entry name" value="DNA breaking-rejoining enzymes"/>
    <property type="match status" value="1"/>
</dbReference>
<dbReference type="InterPro" id="IPR050808">
    <property type="entry name" value="Phage_Integrase"/>
</dbReference>
<dbReference type="CDD" id="cd00796">
    <property type="entry name" value="INT_Rci_Hp1_C"/>
    <property type="match status" value="1"/>
</dbReference>
<dbReference type="GO" id="GO:0006310">
    <property type="term" value="P:DNA recombination"/>
    <property type="evidence" value="ECO:0007669"/>
    <property type="project" value="UniProtKB-KW"/>
</dbReference>
<dbReference type="PANTHER" id="PTHR30629">
    <property type="entry name" value="PROPHAGE INTEGRASE"/>
    <property type="match status" value="1"/>
</dbReference>
<evidence type="ECO:0000259" key="7">
    <source>
        <dbReference type="PROSITE" id="PS51898"/>
    </source>
</evidence>
<proteinExistence type="inferred from homology"/>
<dbReference type="InterPro" id="IPR010998">
    <property type="entry name" value="Integrase_recombinase_N"/>
</dbReference>
<feature type="domain" description="Core-binding (CB)" evidence="8">
    <location>
        <begin position="7"/>
        <end position="89"/>
    </location>
</feature>
<dbReference type="PANTHER" id="PTHR30629:SF2">
    <property type="entry name" value="PROPHAGE INTEGRASE INTS-RELATED"/>
    <property type="match status" value="1"/>
</dbReference>